<dbReference type="Proteomes" id="UP000663828">
    <property type="component" value="Unassembled WGS sequence"/>
</dbReference>
<keyword evidence="5" id="KW-1185">Reference proteome</keyword>
<comment type="caution">
    <text evidence="3">The sequence shown here is derived from an EMBL/GenBank/DDBJ whole genome shotgun (WGS) entry which is preliminary data.</text>
</comment>
<evidence type="ECO:0000313" key="5">
    <source>
        <dbReference type="Proteomes" id="UP000663828"/>
    </source>
</evidence>
<dbReference type="EMBL" id="CAJNOR010000593">
    <property type="protein sequence ID" value="CAF0956963.1"/>
    <property type="molecule type" value="Genomic_DNA"/>
</dbReference>
<dbReference type="InterPro" id="IPR012312">
    <property type="entry name" value="Hemerythrin-like"/>
</dbReference>
<feature type="domain" description="Hemerythrin-like" evidence="2">
    <location>
        <begin position="11"/>
        <end position="126"/>
    </location>
</feature>
<dbReference type="PANTHER" id="PTHR35585:SF1">
    <property type="entry name" value="HHE DOMAIN PROTEIN (AFU_ORTHOLOGUE AFUA_4G00730)"/>
    <property type="match status" value="1"/>
</dbReference>
<dbReference type="OrthoDB" id="9983919at2759"/>
<reference evidence="3" key="1">
    <citation type="submission" date="2021-02" db="EMBL/GenBank/DDBJ databases">
        <authorList>
            <person name="Nowell W R."/>
        </authorList>
    </citation>
    <scope>NUCLEOTIDE SEQUENCE</scope>
</reference>
<evidence type="ECO:0000313" key="4">
    <source>
        <dbReference type="EMBL" id="CAF0956963.1"/>
    </source>
</evidence>
<evidence type="ECO:0000259" key="2">
    <source>
        <dbReference type="Pfam" id="PF01814"/>
    </source>
</evidence>
<feature type="region of interest" description="Disordered" evidence="1">
    <location>
        <begin position="150"/>
        <end position="180"/>
    </location>
</feature>
<organism evidence="3 6">
    <name type="scientific">Adineta ricciae</name>
    <name type="common">Rotifer</name>
    <dbReference type="NCBI Taxonomy" id="249248"/>
    <lineage>
        <taxon>Eukaryota</taxon>
        <taxon>Metazoa</taxon>
        <taxon>Spiralia</taxon>
        <taxon>Gnathifera</taxon>
        <taxon>Rotifera</taxon>
        <taxon>Eurotatoria</taxon>
        <taxon>Bdelloidea</taxon>
        <taxon>Adinetida</taxon>
        <taxon>Adinetidae</taxon>
        <taxon>Adineta</taxon>
    </lineage>
</organism>
<dbReference type="Pfam" id="PF01814">
    <property type="entry name" value="Hemerythrin"/>
    <property type="match status" value="1"/>
</dbReference>
<feature type="compositionally biased region" description="Basic and acidic residues" evidence="1">
    <location>
        <begin position="154"/>
        <end position="168"/>
    </location>
</feature>
<dbReference type="AlphaFoldDB" id="A0A813SHC9"/>
<evidence type="ECO:0000256" key="1">
    <source>
        <dbReference type="SAM" id="MobiDB-lite"/>
    </source>
</evidence>
<sequence length="180" mass="20702">MASGSSASIGIIDLILSEHKYMRDEYEHFKSVDDEAQLDSRVRKWIAYISLHGHKEEIAFYPNVEAHLKDEKKGGHHLIEHGIKEHRELETELKKLSEESNVTWKQIRKAVAKLMHHLDEEEADILAPLRTKLDQQVQLELARQFIHAGQLASEKPHPELSKDPERAPVENINVGVVEKQ</sequence>
<dbReference type="EMBL" id="CAJNOJ010000012">
    <property type="protein sequence ID" value="CAF0796081.1"/>
    <property type="molecule type" value="Genomic_DNA"/>
</dbReference>
<name>A0A813SHC9_ADIRI</name>
<evidence type="ECO:0000313" key="3">
    <source>
        <dbReference type="EMBL" id="CAF0796081.1"/>
    </source>
</evidence>
<gene>
    <name evidence="3" type="ORF">EDS130_LOCUS4600</name>
    <name evidence="4" type="ORF">XAT740_LOCUS10974</name>
</gene>
<dbReference type="Proteomes" id="UP000663852">
    <property type="component" value="Unassembled WGS sequence"/>
</dbReference>
<proteinExistence type="predicted"/>
<evidence type="ECO:0000313" key="6">
    <source>
        <dbReference type="Proteomes" id="UP000663852"/>
    </source>
</evidence>
<accession>A0A813SHC9</accession>
<dbReference type="PANTHER" id="PTHR35585">
    <property type="entry name" value="HHE DOMAIN PROTEIN (AFU_ORTHOLOGUE AFUA_4G00730)"/>
    <property type="match status" value="1"/>
</dbReference>
<protein>
    <recommendedName>
        <fullName evidence="2">Hemerythrin-like domain-containing protein</fullName>
    </recommendedName>
</protein>